<organism evidence="1 2">
    <name type="scientific">Orbilia oligospora</name>
    <name type="common">Nematode-trapping fungus</name>
    <name type="synonym">Arthrobotrys oligospora</name>
    <dbReference type="NCBI Taxonomy" id="2813651"/>
    <lineage>
        <taxon>Eukaryota</taxon>
        <taxon>Fungi</taxon>
        <taxon>Dikarya</taxon>
        <taxon>Ascomycota</taxon>
        <taxon>Pezizomycotina</taxon>
        <taxon>Orbiliomycetes</taxon>
        <taxon>Orbiliales</taxon>
        <taxon>Orbiliaceae</taxon>
        <taxon>Orbilia</taxon>
    </lineage>
</organism>
<sequence length="113" mass="12701">MIRPETPRNPIVLSHGLFGFDTLHLLPWSFIPPLQYWRGINEALQANNCKVIVTAGFKVLSLTTVSSPHQGSPFADYAIRFIGEQRLPRLYRILERAGLETGQIITIAAPFNN</sequence>
<dbReference type="InterPro" id="IPR029058">
    <property type="entry name" value="AB_hydrolase_fold"/>
</dbReference>
<accession>A0A7C8QB06</accession>
<dbReference type="AlphaFoldDB" id="A0A7C8QB06"/>
<dbReference type="Proteomes" id="UP000483672">
    <property type="component" value="Unassembled WGS sequence"/>
</dbReference>
<gene>
    <name evidence="1" type="ORF">TWF191_001902</name>
</gene>
<dbReference type="EMBL" id="WIPF01000135">
    <property type="protein sequence ID" value="KAF3205284.1"/>
    <property type="molecule type" value="Genomic_DNA"/>
</dbReference>
<dbReference type="SUPFAM" id="SSF53474">
    <property type="entry name" value="alpha/beta-Hydrolases"/>
    <property type="match status" value="1"/>
</dbReference>
<evidence type="ECO:0008006" key="3">
    <source>
        <dbReference type="Google" id="ProtNLM"/>
    </source>
</evidence>
<evidence type="ECO:0000313" key="1">
    <source>
        <dbReference type="EMBL" id="KAF3205284.1"/>
    </source>
</evidence>
<name>A0A7C8QB06_ORBOL</name>
<comment type="caution">
    <text evidence="1">The sequence shown here is derived from an EMBL/GenBank/DDBJ whole genome shotgun (WGS) entry which is preliminary data.</text>
</comment>
<reference evidence="1 2" key="1">
    <citation type="submission" date="2019-06" db="EMBL/GenBank/DDBJ databases">
        <authorList>
            <person name="Palmer J.M."/>
        </authorList>
    </citation>
    <scope>NUCLEOTIDE SEQUENCE [LARGE SCALE GENOMIC DNA]</scope>
    <source>
        <strain evidence="1 2">TWF191</strain>
    </source>
</reference>
<evidence type="ECO:0000313" key="2">
    <source>
        <dbReference type="Proteomes" id="UP000483672"/>
    </source>
</evidence>
<dbReference type="Gene3D" id="3.40.50.1820">
    <property type="entry name" value="alpha/beta hydrolase"/>
    <property type="match status" value="2"/>
</dbReference>
<proteinExistence type="predicted"/>
<protein>
    <recommendedName>
        <fullName evidence="3">Triacylglycerol lipase</fullName>
    </recommendedName>
</protein>